<keyword evidence="4" id="KW-1185">Reference proteome</keyword>
<dbReference type="EMBL" id="JAUFQC010000027">
    <property type="protein sequence ID" value="MDN3611275.1"/>
    <property type="molecule type" value="Genomic_DNA"/>
</dbReference>
<dbReference type="RefSeq" id="WP_143678214.1">
    <property type="nucleotide sequence ID" value="NZ_JABEYA020000006.1"/>
</dbReference>
<feature type="transmembrane region" description="Helical" evidence="1">
    <location>
        <begin position="123"/>
        <end position="144"/>
    </location>
</feature>
<feature type="transmembrane region" description="Helical" evidence="1">
    <location>
        <begin position="345"/>
        <end position="366"/>
    </location>
</feature>
<evidence type="ECO:0000313" key="4">
    <source>
        <dbReference type="Proteomes" id="UP001238540"/>
    </source>
</evidence>
<feature type="transmembrane region" description="Helical" evidence="1">
    <location>
        <begin position="176"/>
        <end position="194"/>
    </location>
</feature>
<evidence type="ECO:0000313" key="3">
    <source>
        <dbReference type="EMBL" id="MDN3612605.1"/>
    </source>
</evidence>
<proteinExistence type="predicted"/>
<reference evidence="4" key="2">
    <citation type="journal article" date="2019" name="Int. J. Syst. Evol. Microbiol.">
        <title>The Global Catalogue of Microorganisms (GCM) 10K type strain sequencing project: providing services to taxonomists for standard genome sequencing and annotation.</title>
        <authorList>
            <consortium name="The Broad Institute Genomics Platform"/>
            <consortium name="The Broad Institute Genome Sequencing Center for Infectious Disease"/>
            <person name="Wu L."/>
            <person name="Ma J."/>
        </authorList>
    </citation>
    <scope>NUCLEOTIDE SEQUENCE [LARGE SCALE GENOMIC DNA]</scope>
    <source>
        <strain evidence="4">CECT 7398</strain>
    </source>
</reference>
<reference evidence="2" key="3">
    <citation type="submission" date="2023-06" db="EMBL/GenBank/DDBJ databases">
        <authorList>
            <person name="Lucena T."/>
            <person name="Sun Q."/>
        </authorList>
    </citation>
    <scope>NUCLEOTIDE SEQUENCE</scope>
    <source>
        <strain evidence="2">CECT 7398</strain>
    </source>
</reference>
<keyword evidence="1" id="KW-0472">Membrane</keyword>
<feature type="transmembrane region" description="Helical" evidence="1">
    <location>
        <begin position="234"/>
        <end position="254"/>
    </location>
</feature>
<gene>
    <name evidence="2" type="ORF">QWZ16_16865</name>
    <name evidence="3" type="ORF">QWZ16_23695</name>
</gene>
<organism evidence="2 4">
    <name type="scientific">Vibrio ostreicida</name>
    <dbReference type="NCBI Taxonomy" id="526588"/>
    <lineage>
        <taxon>Bacteria</taxon>
        <taxon>Pseudomonadati</taxon>
        <taxon>Pseudomonadota</taxon>
        <taxon>Gammaproteobacteria</taxon>
        <taxon>Vibrionales</taxon>
        <taxon>Vibrionaceae</taxon>
        <taxon>Vibrio</taxon>
    </lineage>
</organism>
<feature type="transmembrane region" description="Helical" evidence="1">
    <location>
        <begin position="44"/>
        <end position="69"/>
    </location>
</feature>
<feature type="transmembrane region" description="Helical" evidence="1">
    <location>
        <begin position="15"/>
        <end position="38"/>
    </location>
</feature>
<evidence type="ECO:0008006" key="5">
    <source>
        <dbReference type="Google" id="ProtNLM"/>
    </source>
</evidence>
<feature type="transmembrane region" description="Helical" evidence="1">
    <location>
        <begin position="151"/>
        <end position="170"/>
    </location>
</feature>
<dbReference type="Proteomes" id="UP001238540">
    <property type="component" value="Unassembled WGS sequence"/>
</dbReference>
<feature type="transmembrane region" description="Helical" evidence="1">
    <location>
        <begin position="266"/>
        <end position="289"/>
    </location>
</feature>
<dbReference type="EMBL" id="JAUFQC010000027">
    <property type="protein sequence ID" value="MDN3612605.1"/>
    <property type="molecule type" value="Genomic_DNA"/>
</dbReference>
<comment type="caution">
    <text evidence="2">The sequence shown here is derived from an EMBL/GenBank/DDBJ whole genome shotgun (WGS) entry which is preliminary data.</text>
</comment>
<protein>
    <recommendedName>
        <fullName evidence="5">Polysaccharide biosynthesis protein</fullName>
    </recommendedName>
</protein>
<keyword evidence="1" id="KW-1133">Transmembrane helix</keyword>
<feature type="transmembrane region" description="Helical" evidence="1">
    <location>
        <begin position="89"/>
        <end position="111"/>
    </location>
</feature>
<sequence length="431" mass="48027">MQHALNKIAVDTKKIAMAIFFVNVFAYGRGVFATAFATRLSTDAVIVLAYSMSIITIITMGVFGILSLIGMEISKAKDPLSYQQHVAKFFTVSVVLCVVVLIAMAVFMVIAQANHGQLCADFILVYAIGLMPFIFSTSLRYLLLAQSHTKIIKLTNVVTFVICVSFTLLFHSFFHLSIVSFALGCVVGFIYNLIHLGYFSVKHKVVTGAFLPHLNHCQPSEVVRFIVEGSKISAVYASDAVVSAFIILFTLSYADHYVVAIQVTLQLFLFASFWITGFSNGVMITLPKYRSVRQSKKAAQVVVHYIIKKAFSYFAVVALVLTLCARSILSSVFNLSGDAHHIATQEVYCLLILVFFDFIRQSLFYLLRLFDQVNSAVAVSYGFFFLSIISMAICRELGQSPIYFLLCYTLACLFISGSFLKKIHGYEFARR</sequence>
<evidence type="ECO:0000256" key="1">
    <source>
        <dbReference type="SAM" id="Phobius"/>
    </source>
</evidence>
<feature type="transmembrane region" description="Helical" evidence="1">
    <location>
        <begin position="373"/>
        <end position="394"/>
    </location>
</feature>
<feature type="transmembrane region" description="Helical" evidence="1">
    <location>
        <begin position="310"/>
        <end position="333"/>
    </location>
</feature>
<evidence type="ECO:0000313" key="2">
    <source>
        <dbReference type="EMBL" id="MDN3611275.1"/>
    </source>
</evidence>
<name>A0ABT8BYW3_9VIBR</name>
<accession>A0ABT8BYW3</accession>
<feature type="transmembrane region" description="Helical" evidence="1">
    <location>
        <begin position="400"/>
        <end position="420"/>
    </location>
</feature>
<keyword evidence="1" id="KW-0812">Transmembrane</keyword>
<reference evidence="2" key="1">
    <citation type="journal article" date="2014" name="Int. J. Syst. Evol. Microbiol.">
        <title>Complete genome of a new Firmicutes species belonging to the dominant human colonic microbiota ('Ruminococcus bicirculans') reveals two chromosomes and a selective capacity to utilize plant glucans.</title>
        <authorList>
            <consortium name="NISC Comparative Sequencing Program"/>
            <person name="Wegmann U."/>
            <person name="Louis P."/>
            <person name="Goesmann A."/>
            <person name="Henrissat B."/>
            <person name="Duncan S.H."/>
            <person name="Flint H.J."/>
        </authorList>
    </citation>
    <scope>NUCLEOTIDE SEQUENCE</scope>
    <source>
        <strain evidence="2">CECT 7398</strain>
    </source>
</reference>